<dbReference type="Pfam" id="PF00392">
    <property type="entry name" value="GntR"/>
    <property type="match status" value="1"/>
</dbReference>
<protein>
    <submittedName>
        <fullName evidence="5">FCD domain-containing protein</fullName>
    </submittedName>
</protein>
<dbReference type="SUPFAM" id="SSF48008">
    <property type="entry name" value="GntR ligand-binding domain-like"/>
    <property type="match status" value="1"/>
</dbReference>
<dbReference type="InterPro" id="IPR011711">
    <property type="entry name" value="GntR_C"/>
</dbReference>
<evidence type="ECO:0000259" key="4">
    <source>
        <dbReference type="PROSITE" id="PS50949"/>
    </source>
</evidence>
<evidence type="ECO:0000256" key="2">
    <source>
        <dbReference type="ARBA" id="ARBA00023125"/>
    </source>
</evidence>
<dbReference type="EMBL" id="WMII01000005">
    <property type="protein sequence ID" value="MTH63988.1"/>
    <property type="molecule type" value="Genomic_DNA"/>
</dbReference>
<dbReference type="GO" id="GO:0003677">
    <property type="term" value="F:DNA binding"/>
    <property type="evidence" value="ECO:0007669"/>
    <property type="project" value="UniProtKB-KW"/>
</dbReference>
<dbReference type="InterPro" id="IPR036390">
    <property type="entry name" value="WH_DNA-bd_sf"/>
</dbReference>
<dbReference type="Pfam" id="PF07729">
    <property type="entry name" value="FCD"/>
    <property type="match status" value="1"/>
</dbReference>
<feature type="domain" description="HTH gntR-type" evidence="4">
    <location>
        <begin position="4"/>
        <end position="71"/>
    </location>
</feature>
<gene>
    <name evidence="5" type="ORF">GL284_06885</name>
</gene>
<name>A0A6L6IWJ1_9RHOB</name>
<keyword evidence="3" id="KW-0804">Transcription</keyword>
<keyword evidence="1" id="KW-0805">Transcription regulation</keyword>
<dbReference type="InterPro" id="IPR008920">
    <property type="entry name" value="TF_FadR/GntR_C"/>
</dbReference>
<dbReference type="GO" id="GO:0003700">
    <property type="term" value="F:DNA-binding transcription factor activity"/>
    <property type="evidence" value="ECO:0007669"/>
    <property type="project" value="InterPro"/>
</dbReference>
<evidence type="ECO:0000313" key="5">
    <source>
        <dbReference type="EMBL" id="MTH63988.1"/>
    </source>
</evidence>
<proteinExistence type="predicted"/>
<accession>A0A6L6IWJ1</accession>
<dbReference type="Gene3D" id="1.10.10.10">
    <property type="entry name" value="Winged helix-like DNA-binding domain superfamily/Winged helix DNA-binding domain"/>
    <property type="match status" value="1"/>
</dbReference>
<organism evidence="5 6">
    <name type="scientific">Paracoccus shanxieyensis</name>
    <dbReference type="NCBI Taxonomy" id="2675752"/>
    <lineage>
        <taxon>Bacteria</taxon>
        <taxon>Pseudomonadati</taxon>
        <taxon>Pseudomonadota</taxon>
        <taxon>Alphaproteobacteria</taxon>
        <taxon>Rhodobacterales</taxon>
        <taxon>Paracoccaceae</taxon>
        <taxon>Paracoccus</taxon>
    </lineage>
</organism>
<dbReference type="InterPro" id="IPR036388">
    <property type="entry name" value="WH-like_DNA-bd_sf"/>
</dbReference>
<comment type="caution">
    <text evidence="5">The sequence shown here is derived from an EMBL/GenBank/DDBJ whole genome shotgun (WGS) entry which is preliminary data.</text>
</comment>
<keyword evidence="2" id="KW-0238">DNA-binding</keyword>
<dbReference type="AlphaFoldDB" id="A0A6L6IWJ1"/>
<dbReference type="Gene3D" id="1.20.120.530">
    <property type="entry name" value="GntR ligand-binding domain-like"/>
    <property type="match status" value="1"/>
</dbReference>
<dbReference type="SMART" id="SM00895">
    <property type="entry name" value="FCD"/>
    <property type="match status" value="1"/>
</dbReference>
<dbReference type="PANTHER" id="PTHR43537:SF20">
    <property type="entry name" value="HTH-TYPE TRANSCRIPTIONAL REPRESSOR GLAR"/>
    <property type="match status" value="1"/>
</dbReference>
<dbReference type="RefSeq" id="WP_155043861.1">
    <property type="nucleotide sequence ID" value="NZ_WMIH01000004.1"/>
</dbReference>
<dbReference type="PANTHER" id="PTHR43537">
    <property type="entry name" value="TRANSCRIPTIONAL REGULATOR, GNTR FAMILY"/>
    <property type="match status" value="1"/>
</dbReference>
<evidence type="ECO:0000256" key="3">
    <source>
        <dbReference type="ARBA" id="ARBA00023163"/>
    </source>
</evidence>
<evidence type="ECO:0000313" key="6">
    <source>
        <dbReference type="Proteomes" id="UP000478740"/>
    </source>
</evidence>
<dbReference type="SUPFAM" id="SSF46785">
    <property type="entry name" value="Winged helix' DNA-binding domain"/>
    <property type="match status" value="1"/>
</dbReference>
<dbReference type="Proteomes" id="UP000478740">
    <property type="component" value="Unassembled WGS sequence"/>
</dbReference>
<keyword evidence="6" id="KW-1185">Reference proteome</keyword>
<dbReference type="InterPro" id="IPR000524">
    <property type="entry name" value="Tscrpt_reg_HTH_GntR"/>
</dbReference>
<reference evidence="5 6" key="1">
    <citation type="submission" date="2019-11" db="EMBL/GenBank/DDBJ databases">
        <authorList>
            <person name="Dong K."/>
        </authorList>
    </citation>
    <scope>NUCLEOTIDE SEQUENCE [LARGE SCALE GENOMIC DNA]</scope>
    <source>
        <strain evidence="5 6">DK608</strain>
    </source>
</reference>
<sequence length="223" mass="24827">MSGETVGASIYQRLRGDIIQGHLRPGQKLRLDQLRGVYAASASTLREALARLATDGFVLAEGQRGFEVAPISAKGLHEIADLRLLIEEHALARSFARGTLDWESRVVAAHHKLDSHEEHLEAGDTAHIDQWRQSDWRFHQELISACGSSVLIHAHAEIFDKYLRYQMIALAFRPAASRIEHQALCDAALDHDAERAIGILRDHLRRGVEHVLKHGRAPALGVD</sequence>
<evidence type="ECO:0000256" key="1">
    <source>
        <dbReference type="ARBA" id="ARBA00023015"/>
    </source>
</evidence>
<dbReference type="SMART" id="SM00345">
    <property type="entry name" value="HTH_GNTR"/>
    <property type="match status" value="1"/>
</dbReference>
<dbReference type="PROSITE" id="PS50949">
    <property type="entry name" value="HTH_GNTR"/>
    <property type="match status" value="1"/>
</dbReference>